<dbReference type="Proteomes" id="UP000261811">
    <property type="component" value="Unassembled WGS sequence"/>
</dbReference>
<proteinExistence type="predicted"/>
<dbReference type="AlphaFoldDB" id="A0A372JJC3"/>
<gene>
    <name evidence="1" type="ORF">DZF91_22610</name>
</gene>
<protein>
    <submittedName>
        <fullName evidence="1">Uncharacterized protein</fullName>
    </submittedName>
</protein>
<comment type="caution">
    <text evidence="1">The sequence shown here is derived from an EMBL/GenBank/DDBJ whole genome shotgun (WGS) entry which is preliminary data.</text>
</comment>
<reference evidence="1 2" key="1">
    <citation type="submission" date="2018-08" db="EMBL/GenBank/DDBJ databases">
        <title>Actinomadura jelena sp. nov., a novel Actinomycete isolated from soil in Chad.</title>
        <authorList>
            <person name="Shi L."/>
        </authorList>
    </citation>
    <scope>NUCLEOTIDE SEQUENCE [LARGE SCALE GENOMIC DNA]</scope>
    <source>
        <strain evidence="1 2">NEAU-G17</strain>
    </source>
</reference>
<keyword evidence="2" id="KW-1185">Reference proteome</keyword>
<dbReference type="EMBL" id="QURH01000341">
    <property type="protein sequence ID" value="RFU39398.1"/>
    <property type="molecule type" value="Genomic_DNA"/>
</dbReference>
<dbReference type="RefSeq" id="WP_199486806.1">
    <property type="nucleotide sequence ID" value="NZ_QURH01000341.1"/>
</dbReference>
<evidence type="ECO:0000313" key="1">
    <source>
        <dbReference type="EMBL" id="RFU39398.1"/>
    </source>
</evidence>
<evidence type="ECO:0000313" key="2">
    <source>
        <dbReference type="Proteomes" id="UP000261811"/>
    </source>
</evidence>
<accession>A0A372JJC3</accession>
<sequence length="168" mass="17575">TAPRGGVAGLALRAVEAAAGYQSSLPPEPVEPARGEGIRRAVEELAAVVADPATAPGYLRRTHPEPRGRDEAMWLAARGLVAWFADEPELCVDHLERARLAARESHGLLALCLAPLASALIDTGRWDRAREVLAEAARLAAVHGLTRLDGDAAALGATLDALCGRAVP</sequence>
<feature type="non-terminal residue" evidence="1">
    <location>
        <position position="1"/>
    </location>
</feature>
<organism evidence="1 2">
    <name type="scientific">Actinomadura logoneensis</name>
    <dbReference type="NCBI Taxonomy" id="2293572"/>
    <lineage>
        <taxon>Bacteria</taxon>
        <taxon>Bacillati</taxon>
        <taxon>Actinomycetota</taxon>
        <taxon>Actinomycetes</taxon>
        <taxon>Streptosporangiales</taxon>
        <taxon>Thermomonosporaceae</taxon>
        <taxon>Actinomadura</taxon>
    </lineage>
</organism>
<name>A0A372JJC3_9ACTN</name>
<feature type="non-terminal residue" evidence="1">
    <location>
        <position position="168"/>
    </location>
</feature>